<organism evidence="1 2">
    <name type="scientific">Ruficoccus amylovorans</name>
    <dbReference type="NCBI Taxonomy" id="1804625"/>
    <lineage>
        <taxon>Bacteria</taxon>
        <taxon>Pseudomonadati</taxon>
        <taxon>Verrucomicrobiota</taxon>
        <taxon>Opitutia</taxon>
        <taxon>Puniceicoccales</taxon>
        <taxon>Cerasicoccaceae</taxon>
        <taxon>Ruficoccus</taxon>
    </lineage>
</organism>
<dbReference type="EMBL" id="JACHVB010000064">
    <property type="protein sequence ID" value="MBC2596387.1"/>
    <property type="molecule type" value="Genomic_DNA"/>
</dbReference>
<dbReference type="AlphaFoldDB" id="A0A842HLP6"/>
<comment type="caution">
    <text evidence="1">The sequence shown here is derived from an EMBL/GenBank/DDBJ whole genome shotgun (WGS) entry which is preliminary data.</text>
</comment>
<sequence length="61" mass="6756">MADKGTRKENVNGLNEKKVVVSGGQGKTSNIVQAQESFTASQYYPTFQRSFRRIRIAHPAG</sequence>
<evidence type="ECO:0000313" key="1">
    <source>
        <dbReference type="EMBL" id="MBC2596387.1"/>
    </source>
</evidence>
<keyword evidence="2" id="KW-1185">Reference proteome</keyword>
<reference evidence="1 2" key="1">
    <citation type="submission" date="2020-07" db="EMBL/GenBank/DDBJ databases">
        <authorList>
            <person name="Feng X."/>
        </authorList>
    </citation>
    <scope>NUCLEOTIDE SEQUENCE [LARGE SCALE GENOMIC DNA]</scope>
    <source>
        <strain evidence="1 2">JCM31066</strain>
    </source>
</reference>
<name>A0A842HLP6_9BACT</name>
<evidence type="ECO:0000313" key="2">
    <source>
        <dbReference type="Proteomes" id="UP000546464"/>
    </source>
</evidence>
<accession>A0A842HLP6</accession>
<protein>
    <submittedName>
        <fullName evidence="1">Uncharacterized protein</fullName>
    </submittedName>
</protein>
<dbReference type="Proteomes" id="UP000546464">
    <property type="component" value="Unassembled WGS sequence"/>
</dbReference>
<gene>
    <name evidence="1" type="ORF">H5P28_19130</name>
</gene>
<dbReference type="RefSeq" id="WP_185677296.1">
    <property type="nucleotide sequence ID" value="NZ_JACHVB010000064.1"/>
</dbReference>
<proteinExistence type="predicted"/>